<dbReference type="RefSeq" id="WP_189351963.1">
    <property type="nucleotide sequence ID" value="NZ_BMYP01000003.1"/>
</dbReference>
<keyword evidence="5" id="KW-0808">Transferase</keyword>
<evidence type="ECO:0000256" key="7">
    <source>
        <dbReference type="ARBA" id="ARBA00022741"/>
    </source>
</evidence>
<dbReference type="EMBL" id="BMYP01000003">
    <property type="protein sequence ID" value="GHD71703.1"/>
    <property type="molecule type" value="Genomic_DNA"/>
</dbReference>
<keyword evidence="8" id="KW-0418">Kinase</keyword>
<comment type="caution">
    <text evidence="16">The sequence shown here is derived from an EMBL/GenBank/DDBJ whole genome shotgun (WGS) entry which is preliminary data.</text>
</comment>
<dbReference type="Pfam" id="PF00512">
    <property type="entry name" value="HisKA"/>
    <property type="match status" value="1"/>
</dbReference>
<keyword evidence="17" id="KW-1185">Reference proteome</keyword>
<keyword evidence="12" id="KW-0472">Membrane</keyword>
<dbReference type="InterPro" id="IPR004358">
    <property type="entry name" value="Sig_transdc_His_kin-like_C"/>
</dbReference>
<keyword evidence="11" id="KW-0902">Two-component regulatory system</keyword>
<dbReference type="InterPro" id="IPR003594">
    <property type="entry name" value="HATPase_dom"/>
</dbReference>
<dbReference type="SMART" id="SM00388">
    <property type="entry name" value="HisKA"/>
    <property type="match status" value="1"/>
</dbReference>
<dbReference type="SUPFAM" id="SSF55874">
    <property type="entry name" value="ATPase domain of HSP90 chaperone/DNA topoisomerase II/histidine kinase"/>
    <property type="match status" value="1"/>
</dbReference>
<feature type="domain" description="CHASE" evidence="15">
    <location>
        <begin position="86"/>
        <end position="232"/>
    </location>
</feature>
<sequence>MQTARQYGGAKWLLWALCLLLCYALAAQLARHHQQTFGQAVQLNQALLNRQLDYSTLLLQQLAPAQAATPGTIGTQLPAFVVAAGFQHKVDTGSRDTFEVQQSYRRRTPFLIREYRDQSTATWMESSAWYPAPARSYYIPLANLHPDRPDGRLDYLQGLDLAADRFFAAAVKAAISSGEVQASRPFTYRDGAPGLAFVKAAYAGGALPDSMAERLSQASGVAVVFIDVRQLLPLPANSQWQLSISTITDLPQAANAIPADTPLAVPQILLRQQQTLAAPGHTLPYVLQLSMSPPNALQWLLLAGAGLMGAGLLSRQWFYRPVRPPGPPPSPPPAPQPRAALEHIALQAMDEAVLLLSARSQILYANARAMVLTGDNDLPGKLLAGADFGICYPRNQRRVHVLPRLIEKKMRAMLPPGSILIDANGQESEIEGEFIPLNDAANVAARYLLCFRHVGKLRQDMVAALKASEMQLKKHQDELARVARINTLGEMSSGVAHEINQPLSAIMSYNEACLAMMDDANPDPVLLRISLVSSVRQANRAGQIIRRLRELASRKQPEVAPLNINDALRSALDLTKNELAAREVIVTTDLAENLPQVMADSIQLEQVIINLIKNAVDAMAEKNRNDEPMRIFAYSERRGRHIRLGIRDNGTGIPENVLPHVFDPFYSSKSEGMGLGLTISQTIIESIGGRLAARNLETGGAEFSLTLPALKNSHPDAKEEQQ</sequence>
<evidence type="ECO:0000256" key="12">
    <source>
        <dbReference type="ARBA" id="ARBA00023136"/>
    </source>
</evidence>
<gene>
    <name evidence="16" type="ORF">GCM10011419_03910</name>
</gene>
<proteinExistence type="predicted"/>
<evidence type="ECO:0000259" key="14">
    <source>
        <dbReference type="PROSITE" id="PS50109"/>
    </source>
</evidence>
<evidence type="ECO:0000256" key="13">
    <source>
        <dbReference type="SAM" id="Coils"/>
    </source>
</evidence>
<feature type="coiled-coil region" evidence="13">
    <location>
        <begin position="458"/>
        <end position="485"/>
    </location>
</feature>
<evidence type="ECO:0000256" key="3">
    <source>
        <dbReference type="ARBA" id="ARBA00012438"/>
    </source>
</evidence>
<evidence type="ECO:0000256" key="10">
    <source>
        <dbReference type="ARBA" id="ARBA00022989"/>
    </source>
</evidence>
<evidence type="ECO:0000256" key="5">
    <source>
        <dbReference type="ARBA" id="ARBA00022679"/>
    </source>
</evidence>
<accession>A0ABQ3H763</accession>
<dbReference type="SMART" id="SM01079">
    <property type="entry name" value="CHASE"/>
    <property type="match status" value="1"/>
</dbReference>
<evidence type="ECO:0000256" key="2">
    <source>
        <dbReference type="ARBA" id="ARBA00004370"/>
    </source>
</evidence>
<evidence type="ECO:0000256" key="4">
    <source>
        <dbReference type="ARBA" id="ARBA00022553"/>
    </source>
</evidence>
<reference evidence="17" key="1">
    <citation type="journal article" date="2019" name="Int. J. Syst. Evol. Microbiol.">
        <title>The Global Catalogue of Microorganisms (GCM) 10K type strain sequencing project: providing services to taxonomists for standard genome sequencing and annotation.</title>
        <authorList>
            <consortium name="The Broad Institute Genomics Platform"/>
            <consortium name="The Broad Institute Genome Sequencing Center for Infectious Disease"/>
            <person name="Wu L."/>
            <person name="Ma J."/>
        </authorList>
    </citation>
    <scope>NUCLEOTIDE SEQUENCE [LARGE SCALE GENOMIC DNA]</scope>
    <source>
        <strain evidence="17">KCTC 23713</strain>
    </source>
</reference>
<evidence type="ECO:0000313" key="16">
    <source>
        <dbReference type="EMBL" id="GHD71703.1"/>
    </source>
</evidence>
<dbReference type="InterPro" id="IPR036890">
    <property type="entry name" value="HATPase_C_sf"/>
</dbReference>
<evidence type="ECO:0000259" key="15">
    <source>
        <dbReference type="PROSITE" id="PS50839"/>
    </source>
</evidence>
<dbReference type="Proteomes" id="UP000662678">
    <property type="component" value="Unassembled WGS sequence"/>
</dbReference>
<dbReference type="Gene3D" id="3.30.450.350">
    <property type="entry name" value="CHASE domain"/>
    <property type="match status" value="1"/>
</dbReference>
<evidence type="ECO:0000256" key="8">
    <source>
        <dbReference type="ARBA" id="ARBA00022777"/>
    </source>
</evidence>
<name>A0ABQ3H763_9NEIS</name>
<dbReference type="InterPro" id="IPR005467">
    <property type="entry name" value="His_kinase_dom"/>
</dbReference>
<dbReference type="InterPro" id="IPR042240">
    <property type="entry name" value="CHASE_sf"/>
</dbReference>
<comment type="catalytic activity">
    <reaction evidence="1">
        <text>ATP + protein L-histidine = ADP + protein N-phospho-L-histidine.</text>
        <dbReference type="EC" id="2.7.13.3"/>
    </reaction>
</comment>
<keyword evidence="10" id="KW-1133">Transmembrane helix</keyword>
<dbReference type="Gene3D" id="1.10.287.130">
    <property type="match status" value="1"/>
</dbReference>
<evidence type="ECO:0000256" key="1">
    <source>
        <dbReference type="ARBA" id="ARBA00000085"/>
    </source>
</evidence>
<dbReference type="CDD" id="cd00082">
    <property type="entry name" value="HisKA"/>
    <property type="match status" value="1"/>
</dbReference>
<dbReference type="SMART" id="SM00387">
    <property type="entry name" value="HATPase_c"/>
    <property type="match status" value="1"/>
</dbReference>
<dbReference type="PROSITE" id="PS50839">
    <property type="entry name" value="CHASE"/>
    <property type="match status" value="1"/>
</dbReference>
<keyword evidence="7" id="KW-0547">Nucleotide-binding</keyword>
<dbReference type="PANTHER" id="PTHR43065">
    <property type="entry name" value="SENSOR HISTIDINE KINASE"/>
    <property type="match status" value="1"/>
</dbReference>
<evidence type="ECO:0000313" key="17">
    <source>
        <dbReference type="Proteomes" id="UP000662678"/>
    </source>
</evidence>
<evidence type="ECO:0000256" key="9">
    <source>
        <dbReference type="ARBA" id="ARBA00022840"/>
    </source>
</evidence>
<dbReference type="Pfam" id="PF02518">
    <property type="entry name" value="HATPase_c"/>
    <property type="match status" value="1"/>
</dbReference>
<protein>
    <recommendedName>
        <fullName evidence="3">histidine kinase</fullName>
        <ecNumber evidence="3">2.7.13.3</ecNumber>
    </recommendedName>
</protein>
<dbReference type="Gene3D" id="3.30.565.10">
    <property type="entry name" value="Histidine kinase-like ATPase, C-terminal domain"/>
    <property type="match status" value="1"/>
</dbReference>
<evidence type="ECO:0000256" key="11">
    <source>
        <dbReference type="ARBA" id="ARBA00023012"/>
    </source>
</evidence>
<evidence type="ECO:0000256" key="6">
    <source>
        <dbReference type="ARBA" id="ARBA00022692"/>
    </source>
</evidence>
<keyword evidence="4" id="KW-0597">Phosphoprotein</keyword>
<dbReference type="PANTHER" id="PTHR43065:SF46">
    <property type="entry name" value="C4-DICARBOXYLATE TRANSPORT SENSOR PROTEIN DCTB"/>
    <property type="match status" value="1"/>
</dbReference>
<dbReference type="InterPro" id="IPR036097">
    <property type="entry name" value="HisK_dim/P_sf"/>
</dbReference>
<dbReference type="SUPFAM" id="SSF47384">
    <property type="entry name" value="Homodimeric domain of signal transducing histidine kinase"/>
    <property type="match status" value="1"/>
</dbReference>
<keyword evidence="9" id="KW-0067">ATP-binding</keyword>
<comment type="subcellular location">
    <subcellularLocation>
        <location evidence="2">Membrane</location>
    </subcellularLocation>
</comment>
<dbReference type="Pfam" id="PF03924">
    <property type="entry name" value="CHASE"/>
    <property type="match status" value="1"/>
</dbReference>
<dbReference type="InterPro" id="IPR003661">
    <property type="entry name" value="HisK_dim/P_dom"/>
</dbReference>
<feature type="domain" description="Histidine kinase" evidence="14">
    <location>
        <begin position="494"/>
        <end position="711"/>
    </location>
</feature>
<keyword evidence="6" id="KW-0812">Transmembrane</keyword>
<dbReference type="InterPro" id="IPR006189">
    <property type="entry name" value="CHASE_dom"/>
</dbReference>
<dbReference type="PROSITE" id="PS50109">
    <property type="entry name" value="HIS_KIN"/>
    <property type="match status" value="1"/>
</dbReference>
<dbReference type="EC" id="2.7.13.3" evidence="3"/>
<keyword evidence="13" id="KW-0175">Coiled coil</keyword>
<dbReference type="PRINTS" id="PR00344">
    <property type="entry name" value="BCTRLSENSOR"/>
</dbReference>
<organism evidence="16 17">
    <name type="scientific">Vogesella fluminis</name>
    <dbReference type="NCBI Taxonomy" id="1069161"/>
    <lineage>
        <taxon>Bacteria</taxon>
        <taxon>Pseudomonadati</taxon>
        <taxon>Pseudomonadota</taxon>
        <taxon>Betaproteobacteria</taxon>
        <taxon>Neisseriales</taxon>
        <taxon>Chromobacteriaceae</taxon>
        <taxon>Vogesella</taxon>
    </lineage>
</organism>